<dbReference type="HOGENOM" id="CLU_847286_0_0_1"/>
<evidence type="ECO:0000256" key="1">
    <source>
        <dbReference type="SAM" id="MobiDB-lite"/>
    </source>
</evidence>
<evidence type="ECO:0000313" key="3">
    <source>
        <dbReference type="EMBL" id="ESZ91184.1"/>
    </source>
</evidence>
<reference evidence="3 4" key="1">
    <citation type="journal article" date="2014" name="Genome Announc.">
        <title>Draft genome sequence of Sclerotinia borealis, a psychrophilic plant pathogenic fungus.</title>
        <authorList>
            <person name="Mardanov A.V."/>
            <person name="Beletsky A.V."/>
            <person name="Kadnikov V.V."/>
            <person name="Ignatov A.N."/>
            <person name="Ravin N.V."/>
        </authorList>
    </citation>
    <scope>NUCLEOTIDE SEQUENCE [LARGE SCALE GENOMIC DNA]</scope>
    <source>
        <strain evidence="4">F-4157</strain>
    </source>
</reference>
<name>W9C8J6_SCLBF</name>
<keyword evidence="2" id="KW-1133">Transmembrane helix</keyword>
<gene>
    <name evidence="3" type="ORF">SBOR_8435</name>
</gene>
<evidence type="ECO:0000313" key="4">
    <source>
        <dbReference type="Proteomes" id="UP000019487"/>
    </source>
</evidence>
<dbReference type="EMBL" id="AYSA01000532">
    <property type="protein sequence ID" value="ESZ91184.1"/>
    <property type="molecule type" value="Genomic_DNA"/>
</dbReference>
<comment type="caution">
    <text evidence="3">The sequence shown here is derived from an EMBL/GenBank/DDBJ whole genome shotgun (WGS) entry which is preliminary data.</text>
</comment>
<proteinExistence type="predicted"/>
<organism evidence="3 4">
    <name type="scientific">Sclerotinia borealis (strain F-4128)</name>
    <dbReference type="NCBI Taxonomy" id="1432307"/>
    <lineage>
        <taxon>Eukaryota</taxon>
        <taxon>Fungi</taxon>
        <taxon>Dikarya</taxon>
        <taxon>Ascomycota</taxon>
        <taxon>Pezizomycotina</taxon>
        <taxon>Leotiomycetes</taxon>
        <taxon>Helotiales</taxon>
        <taxon>Sclerotiniaceae</taxon>
        <taxon>Sclerotinia</taxon>
    </lineage>
</organism>
<keyword evidence="2" id="KW-0472">Membrane</keyword>
<keyword evidence="2" id="KW-0812">Transmembrane</keyword>
<feature type="region of interest" description="Disordered" evidence="1">
    <location>
        <begin position="177"/>
        <end position="214"/>
    </location>
</feature>
<dbReference type="Proteomes" id="UP000019487">
    <property type="component" value="Unassembled WGS sequence"/>
</dbReference>
<dbReference type="OrthoDB" id="3526173at2759"/>
<dbReference type="AlphaFoldDB" id="W9C8J6"/>
<accession>W9C8J6</accession>
<evidence type="ECO:0000256" key="2">
    <source>
        <dbReference type="SAM" id="Phobius"/>
    </source>
</evidence>
<protein>
    <submittedName>
        <fullName evidence="3">Uncharacterized protein</fullName>
    </submittedName>
</protein>
<feature type="compositionally biased region" description="Basic and acidic residues" evidence="1">
    <location>
        <begin position="195"/>
        <end position="214"/>
    </location>
</feature>
<feature type="transmembrane region" description="Helical" evidence="2">
    <location>
        <begin position="14"/>
        <end position="36"/>
    </location>
</feature>
<keyword evidence="4" id="KW-1185">Reference proteome</keyword>
<sequence>MNEMRTRGLTGRQVIALLMMVGAQLIVTVVMLQMMLNGGGEGAGMGVADVLAVVQVPFAGAPYTVGMSAGDHGGVLGEGFVMGKGDKGKGDEGVVINEGRIKGMDGVHKVDEMDASEYLLSVKQKITQRITCHRTFITEKKHGLVRVLWEVIEGVYELEELVRESVVLDGASSATSAPAFTDAVNGDGDGDGDSNTDKNFDRNTNDPLRDDTKDGEKAWTEFNWKEGRVIGFRQEVEEKMEKSDFDGVLKMVKSGLTEAKTKIGKDESEKGDEKMVEKMLMVEESREKVQRGLQASREILREMEEEMRNMEGWLRGMEGVLGEVVGEFLGGLRL</sequence>